<dbReference type="Pfam" id="PF03781">
    <property type="entry name" value="FGE-sulfatase"/>
    <property type="match status" value="1"/>
</dbReference>
<reference evidence="2 5" key="2">
    <citation type="submission" date="2024-06" db="EMBL/GenBank/DDBJ databases">
        <title>Pangenomics to understand the prophage dynamics in the radiating lineages of P. brasiliense.</title>
        <authorList>
            <person name="Pardeshi L.A."/>
            <person name="Van Duivenbode I."/>
            <person name="Jonkheer E.M."/>
            <person name="Pel M.J.C."/>
            <person name="Kupczok A."/>
            <person name="De Ridder D."/>
            <person name="Smit S."/>
            <person name="Van Der Lee T.J."/>
        </authorList>
    </citation>
    <scope>NUCLEOTIDE SEQUENCE [LARGE SCALE GENOMIC DNA]</scope>
    <source>
        <strain evidence="2 5">PD 8607</strain>
    </source>
</reference>
<evidence type="ECO:0000259" key="1">
    <source>
        <dbReference type="Pfam" id="PF03781"/>
    </source>
</evidence>
<dbReference type="Proteomes" id="UP001463408">
    <property type="component" value="Unassembled WGS sequence"/>
</dbReference>
<dbReference type="InterPro" id="IPR042095">
    <property type="entry name" value="SUMF_sf"/>
</dbReference>
<dbReference type="EMBL" id="CP090065">
    <property type="protein sequence ID" value="UVO07512.1"/>
    <property type="molecule type" value="Genomic_DNA"/>
</dbReference>
<sequence>MSQLPKNLTLTGIVTEHAEFLDKKINALNSREAMGLPSHICMSELDNLGSDYQSLAPVDISSLVAITADKNRTFRERYVAGNLLALKGDPRVSVYEPAMIKLPAADVEIGLPENRVKRVTELFSQYGVEEDWIRKECPVHTVRLEPFALGKFCVTNWEYHCFLIDTGYDELPDRWPFGIYPHQRANYPVFTVSFAAATAYTEWLSRKTGRCFHLPSEAQWEYAASGTDGREYPWGNEFHAGYCNSVESGIIDATPVGIFPHGTGPFGHLDMAGNVEEYTAGGYKPYGGYSEIKDDLWITQGSDYPVSRGGSFTRFRDLCRTRRRHGRYDSELYAMGFRLAEKIA</sequence>
<accession>A0AAE9NQ11</accession>
<dbReference type="KEGG" id="ppoo:LW347_16830"/>
<dbReference type="RefSeq" id="WP_258882940.1">
    <property type="nucleotide sequence ID" value="NZ_CP090065.1"/>
</dbReference>
<evidence type="ECO:0000313" key="4">
    <source>
        <dbReference type="Proteomes" id="UP001059272"/>
    </source>
</evidence>
<reference evidence="3" key="1">
    <citation type="submission" date="2021-12" db="EMBL/GenBank/DDBJ databases">
        <title>Genome sequence of novel Pectobacterium sp. causing blackleg.</title>
        <authorList>
            <person name="Wang J."/>
        </authorList>
    </citation>
    <scope>NUCLEOTIDE SEQUENCE</scope>
    <source>
        <strain evidence="3">BY21311</strain>
    </source>
</reference>
<organism evidence="3 4">
    <name type="scientific">Pectobacterium polonicum</name>
    <dbReference type="NCBI Taxonomy" id="2485124"/>
    <lineage>
        <taxon>Bacteria</taxon>
        <taxon>Pseudomonadati</taxon>
        <taxon>Pseudomonadota</taxon>
        <taxon>Gammaproteobacteria</taxon>
        <taxon>Enterobacterales</taxon>
        <taxon>Pectobacteriaceae</taxon>
        <taxon>Pectobacterium</taxon>
    </lineage>
</organism>
<gene>
    <name evidence="2" type="ORF">ABRQ07_19930</name>
    <name evidence="3" type="ORF">LW347_16830</name>
</gene>
<dbReference type="InterPro" id="IPR005532">
    <property type="entry name" value="SUMF_dom"/>
</dbReference>
<evidence type="ECO:0000313" key="3">
    <source>
        <dbReference type="EMBL" id="UVO07512.1"/>
    </source>
</evidence>
<dbReference type="InterPro" id="IPR016187">
    <property type="entry name" value="CTDL_fold"/>
</dbReference>
<dbReference type="AlphaFoldDB" id="A0AAE9NQ11"/>
<dbReference type="Gene3D" id="3.90.1580.10">
    <property type="entry name" value="paralog of FGE (formylglycine-generating enzyme)"/>
    <property type="match status" value="1"/>
</dbReference>
<evidence type="ECO:0000313" key="5">
    <source>
        <dbReference type="Proteomes" id="UP001463408"/>
    </source>
</evidence>
<dbReference type="SUPFAM" id="SSF56436">
    <property type="entry name" value="C-type lectin-like"/>
    <property type="match status" value="1"/>
</dbReference>
<protein>
    <submittedName>
        <fullName evidence="3">Formylglycine-generating enzyme family protein</fullName>
    </submittedName>
</protein>
<dbReference type="EMBL" id="JBEHEF010000031">
    <property type="protein sequence ID" value="MEQ9939847.1"/>
    <property type="molecule type" value="Genomic_DNA"/>
</dbReference>
<dbReference type="Proteomes" id="UP001059272">
    <property type="component" value="Chromosome"/>
</dbReference>
<evidence type="ECO:0000313" key="2">
    <source>
        <dbReference type="EMBL" id="MEQ9939847.1"/>
    </source>
</evidence>
<name>A0AAE9NQ11_9GAMM</name>
<dbReference type="GO" id="GO:0120147">
    <property type="term" value="F:formylglycine-generating oxidase activity"/>
    <property type="evidence" value="ECO:0007669"/>
    <property type="project" value="TreeGrafter"/>
</dbReference>
<dbReference type="PANTHER" id="PTHR23150:SF19">
    <property type="entry name" value="FORMYLGLYCINE-GENERATING ENZYME"/>
    <property type="match status" value="1"/>
</dbReference>
<proteinExistence type="predicted"/>
<dbReference type="PANTHER" id="PTHR23150">
    <property type="entry name" value="SULFATASE MODIFYING FACTOR 1, 2"/>
    <property type="match status" value="1"/>
</dbReference>
<feature type="domain" description="Sulfatase-modifying factor enzyme-like" evidence="1">
    <location>
        <begin position="126"/>
        <end position="340"/>
    </location>
</feature>
<dbReference type="InterPro" id="IPR051043">
    <property type="entry name" value="Sulfatase_Mod_Factor_Kinase"/>
</dbReference>
<keyword evidence="5" id="KW-1185">Reference proteome</keyword>